<dbReference type="Proteomes" id="UP001596222">
    <property type="component" value="Unassembled WGS sequence"/>
</dbReference>
<protein>
    <submittedName>
        <fullName evidence="2">Uncharacterized protein</fullName>
    </submittedName>
</protein>
<keyword evidence="3" id="KW-1185">Reference proteome</keyword>
<accession>A0ABW0ADA1</accession>
<proteinExistence type="predicted"/>
<organism evidence="2 3">
    <name type="scientific">Streptomyces aureoversilis</name>
    <dbReference type="NCBI Taxonomy" id="67277"/>
    <lineage>
        <taxon>Bacteria</taxon>
        <taxon>Bacillati</taxon>
        <taxon>Actinomycetota</taxon>
        <taxon>Actinomycetes</taxon>
        <taxon>Kitasatosporales</taxon>
        <taxon>Streptomycetaceae</taxon>
        <taxon>Streptomyces</taxon>
    </lineage>
</organism>
<comment type="caution">
    <text evidence="2">The sequence shown here is derived from an EMBL/GenBank/DDBJ whole genome shotgun (WGS) entry which is preliminary data.</text>
</comment>
<name>A0ABW0ADA1_9ACTN</name>
<gene>
    <name evidence="2" type="ORF">ACFPP6_35855</name>
</gene>
<dbReference type="EMBL" id="JBHSKJ010000040">
    <property type="protein sequence ID" value="MFC5150017.1"/>
    <property type="molecule type" value="Genomic_DNA"/>
</dbReference>
<feature type="chain" id="PRO_5045653191" evidence="1">
    <location>
        <begin position="18"/>
        <end position="103"/>
    </location>
</feature>
<keyword evidence="1" id="KW-0732">Signal</keyword>
<dbReference type="RefSeq" id="WP_382051077.1">
    <property type="nucleotide sequence ID" value="NZ_JBHSKJ010000040.1"/>
</dbReference>
<reference evidence="3" key="1">
    <citation type="journal article" date="2019" name="Int. J. Syst. Evol. Microbiol.">
        <title>The Global Catalogue of Microorganisms (GCM) 10K type strain sequencing project: providing services to taxonomists for standard genome sequencing and annotation.</title>
        <authorList>
            <consortium name="The Broad Institute Genomics Platform"/>
            <consortium name="The Broad Institute Genome Sequencing Center for Infectious Disease"/>
            <person name="Wu L."/>
            <person name="Ma J."/>
        </authorList>
    </citation>
    <scope>NUCLEOTIDE SEQUENCE [LARGE SCALE GENOMIC DNA]</scope>
    <source>
        <strain evidence="3">CGMCC 4.1641</strain>
    </source>
</reference>
<evidence type="ECO:0000313" key="2">
    <source>
        <dbReference type="EMBL" id="MFC5150017.1"/>
    </source>
</evidence>
<evidence type="ECO:0000256" key="1">
    <source>
        <dbReference type="SAM" id="SignalP"/>
    </source>
</evidence>
<sequence>MATLKVTAILFALTAMAGSGAPIASADDSDSHRKSRVIDQKVIEVSKRDGSAGNDRMVIDRYFSNYSSVTSVINQNGTFNVAAENMCIDLLGILAPDRCSSSR</sequence>
<evidence type="ECO:0000313" key="3">
    <source>
        <dbReference type="Proteomes" id="UP001596222"/>
    </source>
</evidence>
<feature type="signal peptide" evidence="1">
    <location>
        <begin position="1"/>
        <end position="17"/>
    </location>
</feature>